<dbReference type="EMBL" id="LR536450">
    <property type="protein sequence ID" value="VFU09553.1"/>
    <property type="molecule type" value="Genomic_DNA"/>
</dbReference>
<evidence type="ECO:0000313" key="2">
    <source>
        <dbReference type="Proteomes" id="UP000294360"/>
    </source>
</evidence>
<evidence type="ECO:0000313" key="1">
    <source>
        <dbReference type="EMBL" id="VFU09553.1"/>
    </source>
</evidence>
<organism evidence="1 2">
    <name type="scientific">Methylocella tundrae</name>
    <dbReference type="NCBI Taxonomy" id="227605"/>
    <lineage>
        <taxon>Bacteria</taxon>
        <taxon>Pseudomonadati</taxon>
        <taxon>Pseudomonadota</taxon>
        <taxon>Alphaproteobacteria</taxon>
        <taxon>Hyphomicrobiales</taxon>
        <taxon>Beijerinckiaceae</taxon>
        <taxon>Methylocella</taxon>
    </lineage>
</organism>
<gene>
    <name evidence="1" type="ORF">MTUNDRAET4_2666</name>
</gene>
<sequence>MRAIYVAAARGRRCASFHAPDPRTLDPPLRLAQPSIEAFRRVLINLSGHKNSNPEETWRLSTQRSTARFRRSSAQPKWPSFWIRNGCKTGSAKMKRPSFNRATCFFYQRSIQTEIRQSRTRAARPASSRLSTAIRWFFPASMATACSIRWEMSLARAGSDCCSSTSRRPTASVCRGRRGSIGTVR</sequence>
<protein>
    <submittedName>
        <fullName evidence="1">Uncharacterized protein</fullName>
    </submittedName>
</protein>
<dbReference type="Proteomes" id="UP000294360">
    <property type="component" value="Chromosome"/>
</dbReference>
<name>A0A4U8Z2F6_METTU</name>
<dbReference type="AlphaFoldDB" id="A0A4U8Z2F6"/>
<proteinExistence type="predicted"/>
<dbReference type="KEGG" id="mtun:MTUNDRAET4_2666"/>
<reference evidence="1 2" key="1">
    <citation type="submission" date="2019-03" db="EMBL/GenBank/DDBJ databases">
        <authorList>
            <person name="Kox A.R. M."/>
        </authorList>
    </citation>
    <scope>NUCLEOTIDE SEQUENCE [LARGE SCALE GENOMIC DNA]</scope>
    <source>
        <strain evidence="1">MTUNDRAET4 annotated genome</strain>
    </source>
</reference>
<accession>A0A4U8Z2F6</accession>